<dbReference type="EMBL" id="KV425888">
    <property type="protein sequence ID" value="KZW02469.1"/>
    <property type="molecule type" value="Genomic_DNA"/>
</dbReference>
<protein>
    <recommendedName>
        <fullName evidence="1">F-box domain-containing protein</fullName>
    </recommendedName>
</protein>
<name>A0A165PPD0_EXIGL</name>
<dbReference type="AlphaFoldDB" id="A0A165PPD0"/>
<accession>A0A165PPD0</accession>
<evidence type="ECO:0000313" key="3">
    <source>
        <dbReference type="Proteomes" id="UP000077266"/>
    </source>
</evidence>
<gene>
    <name evidence="2" type="ORF">EXIGLDRAFT_759964</name>
</gene>
<dbReference type="Pfam" id="PF12937">
    <property type="entry name" value="F-box-like"/>
    <property type="match status" value="1"/>
</dbReference>
<reference evidence="2 3" key="1">
    <citation type="journal article" date="2016" name="Mol. Biol. Evol.">
        <title>Comparative Genomics of Early-Diverging Mushroom-Forming Fungi Provides Insights into the Origins of Lignocellulose Decay Capabilities.</title>
        <authorList>
            <person name="Nagy L.G."/>
            <person name="Riley R."/>
            <person name="Tritt A."/>
            <person name="Adam C."/>
            <person name="Daum C."/>
            <person name="Floudas D."/>
            <person name="Sun H."/>
            <person name="Yadav J.S."/>
            <person name="Pangilinan J."/>
            <person name="Larsson K.H."/>
            <person name="Matsuura K."/>
            <person name="Barry K."/>
            <person name="Labutti K."/>
            <person name="Kuo R."/>
            <person name="Ohm R.A."/>
            <person name="Bhattacharya S.S."/>
            <person name="Shirouzu T."/>
            <person name="Yoshinaga Y."/>
            <person name="Martin F.M."/>
            <person name="Grigoriev I.V."/>
            <person name="Hibbett D.S."/>
        </authorList>
    </citation>
    <scope>NUCLEOTIDE SEQUENCE [LARGE SCALE GENOMIC DNA]</scope>
    <source>
        <strain evidence="2 3">HHB12029</strain>
    </source>
</reference>
<dbReference type="SUPFAM" id="SSF81383">
    <property type="entry name" value="F-box domain"/>
    <property type="match status" value="1"/>
</dbReference>
<dbReference type="Proteomes" id="UP000077266">
    <property type="component" value="Unassembled WGS sequence"/>
</dbReference>
<proteinExistence type="predicted"/>
<dbReference type="Gene3D" id="1.20.1280.50">
    <property type="match status" value="1"/>
</dbReference>
<organism evidence="2 3">
    <name type="scientific">Exidia glandulosa HHB12029</name>
    <dbReference type="NCBI Taxonomy" id="1314781"/>
    <lineage>
        <taxon>Eukaryota</taxon>
        <taxon>Fungi</taxon>
        <taxon>Dikarya</taxon>
        <taxon>Basidiomycota</taxon>
        <taxon>Agaricomycotina</taxon>
        <taxon>Agaricomycetes</taxon>
        <taxon>Auriculariales</taxon>
        <taxon>Exidiaceae</taxon>
        <taxon>Exidia</taxon>
    </lineage>
</organism>
<keyword evidence="3" id="KW-1185">Reference proteome</keyword>
<dbReference type="InterPro" id="IPR036047">
    <property type="entry name" value="F-box-like_dom_sf"/>
</dbReference>
<dbReference type="InterPro" id="IPR001810">
    <property type="entry name" value="F-box_dom"/>
</dbReference>
<dbReference type="InParanoid" id="A0A165PPD0"/>
<dbReference type="OrthoDB" id="2692326at2759"/>
<feature type="domain" description="F-box" evidence="1">
    <location>
        <begin position="74"/>
        <end position="121"/>
    </location>
</feature>
<evidence type="ECO:0000259" key="1">
    <source>
        <dbReference type="Pfam" id="PF12937"/>
    </source>
</evidence>
<evidence type="ECO:0000313" key="2">
    <source>
        <dbReference type="EMBL" id="KZW02469.1"/>
    </source>
</evidence>
<sequence>MTEVVQLGVALCERATQLQDCALLLDSQIESGLSLDTRKDYLQYLDDYERQLHAYASQAKAHRNALSPVNRLSPELLTSVFRYAFDDPWSFSDLSRHLVITHVCRRWRSVALDDPYLWTTIKCPMSAQLDVLPLYLQRAKNRQCAARISFFKEKTNSWSGQTDHTSLDVAIATQIATTLKTHAHRLQGLTLRFRTGHIDAVRSILSVAFMNLAQFHLEYLRESHYQAPTTYTLADNNFTASLVELTDMTLINVQTERFAVLPMTKLRGLSLQGDGKITMDAVARICSRNPWLFSLTLGIHLVSPSSSSKLYQWYTPKLYNLKVQGAAVEFLPAIYRRVDFVHVGNVSLKSDHRWRLALEDVSQVFAHIYKAGYAHISCCAKSCDITISAPKYWRVVEAELLNMSRPALLQQLAFDFRFFRSLTSLTINPCIIPSLVDVVDSAPLRLVTSLEIQFDHCHRTSRSTQGGHSTRDTKAQRFDAGHVELGARRLRCPALVELALFAECDELTVDDEFLLSFVDVIDTGDTKLKKLRVSGLLCPALKASRALDPRAEEVDCSWDSEDEEA</sequence>